<dbReference type="RefSeq" id="WP_091431518.1">
    <property type="nucleotide sequence ID" value="NZ_FOJB01000001.1"/>
</dbReference>
<dbReference type="Gene3D" id="3.40.50.1000">
    <property type="entry name" value="HAD superfamily/HAD-like"/>
    <property type="match status" value="1"/>
</dbReference>
<reference evidence="1 2" key="1">
    <citation type="submission" date="2016-10" db="EMBL/GenBank/DDBJ databases">
        <authorList>
            <person name="de Groot N.N."/>
        </authorList>
    </citation>
    <scope>NUCLEOTIDE SEQUENCE [LARGE SCALE GENOMIC DNA]</scope>
    <source>
        <strain evidence="1 2">DSM 29439</strain>
    </source>
</reference>
<name>A0A1I0QSZ3_9RHOB</name>
<dbReference type="Proteomes" id="UP000199650">
    <property type="component" value="Unassembled WGS sequence"/>
</dbReference>
<dbReference type="GO" id="GO:0005829">
    <property type="term" value="C:cytosol"/>
    <property type="evidence" value="ECO:0007669"/>
    <property type="project" value="TreeGrafter"/>
</dbReference>
<dbReference type="PANTHER" id="PTHR43434:SF20">
    <property type="entry name" value="5'-NUCLEOTIDASE"/>
    <property type="match status" value="1"/>
</dbReference>
<dbReference type="SUPFAM" id="SSF56784">
    <property type="entry name" value="HAD-like"/>
    <property type="match status" value="1"/>
</dbReference>
<dbReference type="Pfam" id="PF13419">
    <property type="entry name" value="HAD_2"/>
    <property type="match status" value="1"/>
</dbReference>
<dbReference type="EMBL" id="FOJB01000001">
    <property type="protein sequence ID" value="SEW30052.1"/>
    <property type="molecule type" value="Genomic_DNA"/>
</dbReference>
<organism evidence="1 2">
    <name type="scientific">Aliiroseovarius sediminilitoris</name>
    <dbReference type="NCBI Taxonomy" id="1173584"/>
    <lineage>
        <taxon>Bacteria</taxon>
        <taxon>Pseudomonadati</taxon>
        <taxon>Pseudomonadota</taxon>
        <taxon>Alphaproteobacteria</taxon>
        <taxon>Rhodobacterales</taxon>
        <taxon>Paracoccaceae</taxon>
        <taxon>Aliiroseovarius</taxon>
    </lineage>
</organism>
<dbReference type="InterPro" id="IPR036412">
    <property type="entry name" value="HAD-like_sf"/>
</dbReference>
<evidence type="ECO:0000313" key="2">
    <source>
        <dbReference type="Proteomes" id="UP000199650"/>
    </source>
</evidence>
<protein>
    <submittedName>
        <fullName evidence="1">Phosphoglycolate phosphatase</fullName>
    </submittedName>
</protein>
<dbReference type="InterPro" id="IPR023214">
    <property type="entry name" value="HAD_sf"/>
</dbReference>
<dbReference type="OrthoDB" id="9793014at2"/>
<dbReference type="AlphaFoldDB" id="A0A1I0QSZ3"/>
<dbReference type="GO" id="GO:0004713">
    <property type="term" value="F:protein tyrosine kinase activity"/>
    <property type="evidence" value="ECO:0007669"/>
    <property type="project" value="TreeGrafter"/>
</dbReference>
<accession>A0A1I0QSZ3</accession>
<dbReference type="InterPro" id="IPR041492">
    <property type="entry name" value="HAD_2"/>
</dbReference>
<dbReference type="InterPro" id="IPR023198">
    <property type="entry name" value="PGP-like_dom2"/>
</dbReference>
<dbReference type="STRING" id="1173584.SAMN05444851_2843"/>
<keyword evidence="2" id="KW-1185">Reference proteome</keyword>
<proteinExistence type="predicted"/>
<dbReference type="Gene3D" id="1.10.150.240">
    <property type="entry name" value="Putative phosphatase, domain 2"/>
    <property type="match status" value="1"/>
</dbReference>
<dbReference type="PANTHER" id="PTHR43434">
    <property type="entry name" value="PHOSPHOGLYCOLATE PHOSPHATASE"/>
    <property type="match status" value="1"/>
</dbReference>
<evidence type="ECO:0000313" key="1">
    <source>
        <dbReference type="EMBL" id="SEW30052.1"/>
    </source>
</evidence>
<sequence>MGTVFWDLDGTLTDPKRGITGSVVKALRELGLDAPSPDNLEWVIGPALLWSFEKLGTPDPQTALEHYRVFYEDKGGMYDCTVYDRIPEALTTIGARHVMHIATAKPHAYARKITAHFGLSKFMAQEFGPELDGTRNDKAELLAYALTQTGDDPAHCIMIGDRHYDLNAARAVGMKFVAVAWGYGGADDLSDADAHVNTPGELPGIVDQFLA</sequence>
<dbReference type="InterPro" id="IPR050155">
    <property type="entry name" value="HAD-like_hydrolase_sf"/>
</dbReference>
<gene>
    <name evidence="1" type="ORF">SAMN05444851_2843</name>
</gene>